<protein>
    <recommendedName>
        <fullName evidence="1">D-inositol 3-phosphate glycosyltransferase</fullName>
    </recommendedName>
</protein>
<keyword evidence="3" id="KW-0808">Transferase</keyword>
<feature type="domain" description="Glycosyltransferase subfamily 4-like N-terminal" evidence="5">
    <location>
        <begin position="15"/>
        <end position="188"/>
    </location>
</feature>
<dbReference type="SUPFAM" id="SSF53756">
    <property type="entry name" value="UDP-Glycosyltransferase/glycogen phosphorylase"/>
    <property type="match status" value="1"/>
</dbReference>
<keyword evidence="2" id="KW-0328">Glycosyltransferase</keyword>
<dbReference type="InterPro" id="IPR050194">
    <property type="entry name" value="Glycosyltransferase_grp1"/>
</dbReference>
<dbReference type="STRING" id="1193182.BN11_930011"/>
<dbReference type="AlphaFoldDB" id="W6K2I0"/>
<organism evidence="6 7">
    <name type="scientific">Nostocoides australiense Ben110</name>
    <dbReference type="NCBI Taxonomy" id="1193182"/>
    <lineage>
        <taxon>Bacteria</taxon>
        <taxon>Bacillati</taxon>
        <taxon>Actinomycetota</taxon>
        <taxon>Actinomycetes</taxon>
        <taxon>Micrococcales</taxon>
        <taxon>Intrasporangiaceae</taxon>
        <taxon>Nostocoides</taxon>
    </lineage>
</organism>
<dbReference type="EMBL" id="CAJA01000522">
    <property type="protein sequence ID" value="CCH75762.1"/>
    <property type="molecule type" value="Genomic_DNA"/>
</dbReference>
<comment type="caution">
    <text evidence="6">The sequence shown here is derived from an EMBL/GenBank/DDBJ whole genome shotgun (WGS) entry which is preliminary data.</text>
</comment>
<evidence type="ECO:0000259" key="5">
    <source>
        <dbReference type="Pfam" id="PF13439"/>
    </source>
</evidence>
<evidence type="ECO:0000259" key="4">
    <source>
        <dbReference type="Pfam" id="PF00534"/>
    </source>
</evidence>
<dbReference type="GO" id="GO:1901137">
    <property type="term" value="P:carbohydrate derivative biosynthetic process"/>
    <property type="evidence" value="ECO:0007669"/>
    <property type="project" value="UniProtKB-ARBA"/>
</dbReference>
<dbReference type="GO" id="GO:0016757">
    <property type="term" value="F:glycosyltransferase activity"/>
    <property type="evidence" value="ECO:0007669"/>
    <property type="project" value="UniProtKB-KW"/>
</dbReference>
<dbReference type="Proteomes" id="UP000035763">
    <property type="component" value="Unassembled WGS sequence"/>
</dbReference>
<name>W6K2I0_9MICO</name>
<dbReference type="PANTHER" id="PTHR45947">
    <property type="entry name" value="SULFOQUINOVOSYL TRANSFERASE SQD2"/>
    <property type="match status" value="1"/>
</dbReference>
<keyword evidence="7" id="KW-1185">Reference proteome</keyword>
<feature type="domain" description="Glycosyl transferase family 1" evidence="4">
    <location>
        <begin position="208"/>
        <end position="352"/>
    </location>
</feature>
<evidence type="ECO:0000256" key="2">
    <source>
        <dbReference type="ARBA" id="ARBA00022676"/>
    </source>
</evidence>
<reference evidence="6 7" key="1">
    <citation type="journal article" date="2013" name="ISME J.">
        <title>A metabolic model for members of the genus Tetrasphaera involved in enhanced biological phosphorus removal.</title>
        <authorList>
            <person name="Kristiansen R."/>
            <person name="Nguyen H.T.T."/>
            <person name="Saunders A.M."/>
            <person name="Nielsen J.L."/>
            <person name="Wimmer R."/>
            <person name="Le V.Q."/>
            <person name="McIlroy S.J."/>
            <person name="Petrovski S."/>
            <person name="Seviour R.J."/>
            <person name="Calteau A."/>
            <person name="Nielsen K.L."/>
            <person name="Nielsen P.H."/>
        </authorList>
    </citation>
    <scope>NUCLEOTIDE SEQUENCE [LARGE SCALE GENOMIC DNA]</scope>
    <source>
        <strain evidence="6 7">Ben110</strain>
    </source>
</reference>
<sequence>MRIAMVGLRGLPATFGGIEKHVEELGSRLVAAGHEVTVYCRPSYAADPATIRPEYGYVPPVGRTPGRYRGMILRNLPAPDGKGLEAFVHSGLAAGASVGRGYDIVHFHALGPGLFTPIPKYLTRAGVVQTIHGLDDERSKWGKAAKLLLGTGRRFSARVPDEVVVVSKDLQRTYREVHGRESTYIPNGGPQVRHIPPGATLAKHGLEAGRYAMFLGRLVPEKDPGLVIEAFRAVETDVRLAIVGDSANTDDFTAGLKAAAARDPRVVMTGYVYGDALAEIMTSAALFLQPSKLEGLPITLLEAAAYEMACVVSDIPPQLEVVGESGPGHRVFPVTDAAAFADAIQAELADRQASTAGAREWSREVAAHYDWDQATAQLIEVYRRAARRRS</sequence>
<evidence type="ECO:0000313" key="7">
    <source>
        <dbReference type="Proteomes" id="UP000035763"/>
    </source>
</evidence>
<dbReference type="Pfam" id="PF13439">
    <property type="entry name" value="Glyco_transf_4"/>
    <property type="match status" value="1"/>
</dbReference>
<dbReference type="InterPro" id="IPR001296">
    <property type="entry name" value="Glyco_trans_1"/>
</dbReference>
<dbReference type="PANTHER" id="PTHR45947:SF3">
    <property type="entry name" value="SULFOQUINOVOSYL TRANSFERASE SQD2"/>
    <property type="match status" value="1"/>
</dbReference>
<evidence type="ECO:0000313" key="6">
    <source>
        <dbReference type="EMBL" id="CCH75762.1"/>
    </source>
</evidence>
<dbReference type="CDD" id="cd03801">
    <property type="entry name" value="GT4_PimA-like"/>
    <property type="match status" value="1"/>
</dbReference>
<dbReference type="Gene3D" id="3.40.50.2000">
    <property type="entry name" value="Glycogen Phosphorylase B"/>
    <property type="match status" value="2"/>
</dbReference>
<accession>W6K2I0</accession>
<dbReference type="Pfam" id="PF00534">
    <property type="entry name" value="Glycos_transf_1"/>
    <property type="match status" value="1"/>
</dbReference>
<evidence type="ECO:0000256" key="1">
    <source>
        <dbReference type="ARBA" id="ARBA00021292"/>
    </source>
</evidence>
<dbReference type="RefSeq" id="WP_048696358.1">
    <property type="nucleotide sequence ID" value="NZ_HG764815.1"/>
</dbReference>
<dbReference type="InterPro" id="IPR028098">
    <property type="entry name" value="Glyco_trans_4-like_N"/>
</dbReference>
<evidence type="ECO:0000256" key="3">
    <source>
        <dbReference type="ARBA" id="ARBA00022679"/>
    </source>
</evidence>
<gene>
    <name evidence="6" type="ORF">BN11_930011</name>
</gene>
<proteinExistence type="predicted"/>